<dbReference type="InterPro" id="IPR054352">
    <property type="entry name" value="ACT_Aspartokinase"/>
</dbReference>
<evidence type="ECO:0000256" key="16">
    <source>
        <dbReference type="ARBA" id="ARBA00023002"/>
    </source>
</evidence>
<dbReference type="NCBIfam" id="TIGR00657">
    <property type="entry name" value="asp_kinases"/>
    <property type="match status" value="1"/>
</dbReference>
<evidence type="ECO:0000256" key="3">
    <source>
        <dbReference type="ARBA" id="ARBA00005056"/>
    </source>
</evidence>
<dbReference type="PANTHER" id="PTHR43070:SF5">
    <property type="entry name" value="HOMOSERINE DEHYDROGENASE"/>
    <property type="match status" value="1"/>
</dbReference>
<keyword evidence="15" id="KW-0521">NADP</keyword>
<evidence type="ECO:0000256" key="2">
    <source>
        <dbReference type="ARBA" id="ARBA00004986"/>
    </source>
</evidence>
<dbReference type="InterPro" id="IPR001341">
    <property type="entry name" value="Asp_kinase"/>
</dbReference>
<evidence type="ECO:0000313" key="25">
    <source>
        <dbReference type="EMBL" id="GFH55042.1"/>
    </source>
</evidence>
<dbReference type="SUPFAM" id="SSF53633">
    <property type="entry name" value="Carbamate kinase-like"/>
    <property type="match status" value="1"/>
</dbReference>
<dbReference type="CDD" id="cd04922">
    <property type="entry name" value="ACT_AKi-HSDH-ThrA_2"/>
    <property type="match status" value="1"/>
</dbReference>
<dbReference type="SUPFAM" id="SSF55021">
    <property type="entry name" value="ACT-like"/>
    <property type="match status" value="2"/>
</dbReference>
<dbReference type="AlphaFoldDB" id="A0AAD3CZU9"/>
<keyword evidence="8" id="KW-0028">Amino-acid biosynthesis</keyword>
<evidence type="ECO:0000256" key="9">
    <source>
        <dbReference type="ARBA" id="ARBA00022679"/>
    </source>
</evidence>
<protein>
    <submittedName>
        <fullName evidence="25">Bifunctional aspartokinase / homoserine dehydrogenase 1</fullName>
    </submittedName>
</protein>
<gene>
    <name evidence="25" type="ORF">CTEN210_11518</name>
</gene>
<feature type="domain" description="ACT" evidence="24">
    <location>
        <begin position="384"/>
        <end position="459"/>
    </location>
</feature>
<dbReference type="SUPFAM" id="SSF55347">
    <property type="entry name" value="Glyceraldehyde-3-phosphate dehydrogenase-like, C-terminal domain"/>
    <property type="match status" value="1"/>
</dbReference>
<dbReference type="GO" id="GO:0050661">
    <property type="term" value="F:NADP binding"/>
    <property type="evidence" value="ECO:0007669"/>
    <property type="project" value="InterPro"/>
</dbReference>
<evidence type="ECO:0000313" key="26">
    <source>
        <dbReference type="Proteomes" id="UP001054902"/>
    </source>
</evidence>
<evidence type="ECO:0000256" key="10">
    <source>
        <dbReference type="ARBA" id="ARBA00022697"/>
    </source>
</evidence>
<dbReference type="PANTHER" id="PTHR43070">
    <property type="match status" value="1"/>
</dbReference>
<comment type="catalytic activity">
    <reaction evidence="22">
        <text>L-aspartate + ATP = 4-phospho-L-aspartate + ADP</text>
        <dbReference type="Rhea" id="RHEA:23776"/>
        <dbReference type="ChEBI" id="CHEBI:29991"/>
        <dbReference type="ChEBI" id="CHEBI:30616"/>
        <dbReference type="ChEBI" id="CHEBI:57535"/>
        <dbReference type="ChEBI" id="CHEBI:456216"/>
        <dbReference type="EC" id="2.7.2.4"/>
    </reaction>
    <physiologicalReaction direction="left-to-right" evidence="22">
        <dbReference type="Rhea" id="RHEA:23777"/>
    </physiologicalReaction>
</comment>
<evidence type="ECO:0000256" key="21">
    <source>
        <dbReference type="ARBA" id="ARBA00044938"/>
    </source>
</evidence>
<dbReference type="GO" id="GO:0004412">
    <property type="term" value="F:homoserine dehydrogenase activity"/>
    <property type="evidence" value="ECO:0007669"/>
    <property type="project" value="UniProtKB-EC"/>
</dbReference>
<keyword evidence="13" id="KW-0418">Kinase</keyword>
<accession>A0AAD3CZU9</accession>
<organism evidence="25 26">
    <name type="scientific">Chaetoceros tenuissimus</name>
    <dbReference type="NCBI Taxonomy" id="426638"/>
    <lineage>
        <taxon>Eukaryota</taxon>
        <taxon>Sar</taxon>
        <taxon>Stramenopiles</taxon>
        <taxon>Ochrophyta</taxon>
        <taxon>Bacillariophyta</taxon>
        <taxon>Coscinodiscophyceae</taxon>
        <taxon>Chaetocerotophycidae</taxon>
        <taxon>Chaetocerotales</taxon>
        <taxon>Chaetocerotaceae</taxon>
        <taxon>Chaetoceros</taxon>
    </lineage>
</organism>
<evidence type="ECO:0000256" key="5">
    <source>
        <dbReference type="ARBA" id="ARBA00005139"/>
    </source>
</evidence>
<sequence length="964" mass="105385">MNHIGFDDKKWVVHKFGGTSVANAECFLQVAEIVEEQLQLNISSSTDINDLMNIAVVVSAMGGKPKTTDLLLDSVTAASTRNSELVEEKLNYILYKHDTCLQALIDQQQLSSDTAETLKTVIRKDVEDIKDILKTVALMKWKADRISELVSGYGETWSSQILNALLMERSRKRYESNKNVLHLFRYLDARRVITIDEDEIKNGAVCWDICKEKLNSVQKEELDASKKYLESNGIEASQKHMMHYVITGFVASNTHGVATTLQRDGSDYSAAIMGRLLESNNITIWTDVDGVLSADPRRVPDSYILPEVSFNEAMELAYFGAKVIHPKTMNPAIMAEPQIPIYIRNTFNSSFPGSRIFTSSTTHTDRERCVCGFSSIEKMAIVNVEGTGMVGVKGVARRLFGTLESMGVNVVLISQASSEHSITFATTIAHAEIAKVAIEEEFHKEIKQQHISTIEVVAPCSIIAAVGDGMHLTTGVAGKFFSALGDAKINVLAISQGSSERNISAVVLENESTRALRAIHAAFRLSHTNVRVGVVGISEVGESLLKVLDSQRQVLKNTFEIDLQVCAVLKDGEESSDIVTLKNQHGGVNADSITINEYNLNTGGANLLGAPATVSFDESQLVKANVVKGGLKTFADELFSEDCAHTIIFDCTGDERVGAKHGEWLEKGIHIITANNTGLAGSKELRDAIKKAERAKKAQYLREVAVGGGLPIISTLRDLLSSGDRVRRIDGILSVSMSYIMHRIAPPPGVQDSSLFDETNTLGAYCDDKSMSPVSKVAEPCSFSDAVKEATALGLMEEDPLKDLNNEYTARCLMVLARELGMDEVFDVEKIQEASDSFVDANGGSYQDMKEKICSEMKKRIDNAALNGCVPRHIFSIDMKSRTISIKIMDVPQNHIFATTAPSCECVRFFTQRHKTYPLIVQGPSAGADSTASALLAEALNMMKNKTGLKSGEISRSSSSSFLS</sequence>
<dbReference type="Gene3D" id="3.30.70.260">
    <property type="match status" value="1"/>
</dbReference>
<comment type="catalytic activity">
    <reaction evidence="23">
        <text>L-homoserine + NADP(+) = L-aspartate 4-semialdehyde + NADPH + H(+)</text>
        <dbReference type="Rhea" id="RHEA:15761"/>
        <dbReference type="ChEBI" id="CHEBI:15378"/>
        <dbReference type="ChEBI" id="CHEBI:57476"/>
        <dbReference type="ChEBI" id="CHEBI:57783"/>
        <dbReference type="ChEBI" id="CHEBI:58349"/>
        <dbReference type="ChEBI" id="CHEBI:537519"/>
        <dbReference type="EC" id="1.1.1.3"/>
    </reaction>
    <physiologicalReaction direction="right-to-left" evidence="23">
        <dbReference type="Rhea" id="RHEA:15763"/>
    </physiologicalReaction>
</comment>
<feature type="domain" description="ACT" evidence="24">
    <location>
        <begin position="465"/>
        <end position="539"/>
    </location>
</feature>
<evidence type="ECO:0000256" key="17">
    <source>
        <dbReference type="ARBA" id="ARBA00023027"/>
    </source>
</evidence>
<evidence type="ECO:0000256" key="19">
    <source>
        <dbReference type="ARBA" id="ARBA00023167"/>
    </source>
</evidence>
<dbReference type="GO" id="GO:0009086">
    <property type="term" value="P:methionine biosynthetic process"/>
    <property type="evidence" value="ECO:0007669"/>
    <property type="project" value="UniProtKB-KW"/>
</dbReference>
<evidence type="ECO:0000256" key="7">
    <source>
        <dbReference type="ARBA" id="ARBA00010046"/>
    </source>
</evidence>
<dbReference type="InterPro" id="IPR002912">
    <property type="entry name" value="ACT_dom"/>
</dbReference>
<keyword evidence="11" id="KW-0479">Metal-binding</keyword>
<dbReference type="Gene3D" id="3.40.50.720">
    <property type="entry name" value="NAD(P)-binding Rossmann-like Domain"/>
    <property type="match status" value="1"/>
</dbReference>
<dbReference type="InterPro" id="IPR018042">
    <property type="entry name" value="Aspartate_kinase_CS"/>
</dbReference>
<comment type="pathway">
    <text evidence="2">Amino-acid biosynthesis; L-methionine biosynthesis via de novo pathway; L-homoserine from L-aspartate: step 1/3.</text>
</comment>
<dbReference type="Gene3D" id="3.30.2130.10">
    <property type="entry name" value="VC0802-like"/>
    <property type="match status" value="1"/>
</dbReference>
<evidence type="ECO:0000256" key="12">
    <source>
        <dbReference type="ARBA" id="ARBA00022741"/>
    </source>
</evidence>
<evidence type="ECO:0000256" key="22">
    <source>
        <dbReference type="ARBA" id="ARBA00048561"/>
    </source>
</evidence>
<dbReference type="GO" id="GO:0005524">
    <property type="term" value="F:ATP binding"/>
    <property type="evidence" value="ECO:0007669"/>
    <property type="project" value="UniProtKB-KW"/>
</dbReference>
<evidence type="ECO:0000256" key="18">
    <source>
        <dbReference type="ARBA" id="ARBA00023053"/>
    </source>
</evidence>
<dbReference type="Gene3D" id="3.30.360.10">
    <property type="entry name" value="Dihydrodipicolinate Reductase, domain 2"/>
    <property type="match status" value="1"/>
</dbReference>
<dbReference type="Pfam" id="PF03447">
    <property type="entry name" value="NAD_binding_3"/>
    <property type="match status" value="1"/>
</dbReference>
<dbReference type="FunFam" id="3.30.2130.10:FF:000001">
    <property type="entry name" value="Bifunctional aspartokinase/homoserine dehydrogenase"/>
    <property type="match status" value="1"/>
</dbReference>
<dbReference type="InterPro" id="IPR036393">
    <property type="entry name" value="AceGlu_kinase-like_sf"/>
</dbReference>
<evidence type="ECO:0000256" key="14">
    <source>
        <dbReference type="ARBA" id="ARBA00022840"/>
    </source>
</evidence>
<dbReference type="Pfam" id="PF22468">
    <property type="entry name" value="ACT_9"/>
    <property type="match status" value="2"/>
</dbReference>
<dbReference type="GO" id="GO:0046872">
    <property type="term" value="F:metal ion binding"/>
    <property type="evidence" value="ECO:0007669"/>
    <property type="project" value="UniProtKB-KW"/>
</dbReference>
<dbReference type="InterPro" id="IPR001342">
    <property type="entry name" value="HDH_cat"/>
</dbReference>
<dbReference type="SUPFAM" id="SSF51735">
    <property type="entry name" value="NAD(P)-binding Rossmann-fold domains"/>
    <property type="match status" value="1"/>
</dbReference>
<dbReference type="Pfam" id="PF00742">
    <property type="entry name" value="Homoserine_dh"/>
    <property type="match status" value="1"/>
</dbReference>
<dbReference type="GO" id="GO:0009088">
    <property type="term" value="P:threonine biosynthetic process"/>
    <property type="evidence" value="ECO:0007669"/>
    <property type="project" value="UniProtKB-KW"/>
</dbReference>
<keyword evidence="12" id="KW-0547">Nucleotide-binding</keyword>
<dbReference type="InterPro" id="IPR045865">
    <property type="entry name" value="ACT-like_dom_sf"/>
</dbReference>
<dbReference type="CDD" id="cd04921">
    <property type="entry name" value="ACT_AKi-HSDH-ThrA-like_1"/>
    <property type="match status" value="1"/>
</dbReference>
<dbReference type="EMBL" id="BLLK01000047">
    <property type="protein sequence ID" value="GFH55042.1"/>
    <property type="molecule type" value="Genomic_DNA"/>
</dbReference>
<comment type="similarity">
    <text evidence="7">In the N-terminal section; belongs to the aspartokinase family.</text>
</comment>
<reference evidence="25 26" key="1">
    <citation type="journal article" date="2021" name="Sci. Rep.">
        <title>The genome of the diatom Chaetoceros tenuissimus carries an ancient integrated fragment of an extant virus.</title>
        <authorList>
            <person name="Hongo Y."/>
            <person name="Kimura K."/>
            <person name="Takaki Y."/>
            <person name="Yoshida Y."/>
            <person name="Baba S."/>
            <person name="Kobayashi G."/>
            <person name="Nagasaki K."/>
            <person name="Hano T."/>
            <person name="Tomaru Y."/>
        </authorList>
    </citation>
    <scope>NUCLEOTIDE SEQUENCE [LARGE SCALE GENOMIC DNA]</scope>
    <source>
        <strain evidence="25 26">NIES-3715</strain>
    </source>
</reference>
<dbReference type="InterPro" id="IPR005106">
    <property type="entry name" value="Asp/hSer_DH_NAD-bd"/>
</dbReference>
<name>A0AAD3CZU9_9STRA</name>
<keyword evidence="17" id="KW-0520">NAD</keyword>
<comment type="function">
    <text evidence="21">Bifunctional aspartate kinase and homoserine dehydrogenase that catalyzes the first and the third steps toward the synthesis of lysine, methionine and threonine from aspartate.</text>
</comment>
<keyword evidence="19" id="KW-0486">Methionine biosynthesis</keyword>
<comment type="caution">
    <text evidence="25">The sequence shown here is derived from an EMBL/GenBank/DDBJ whole genome shotgun (WGS) entry which is preliminary data.</text>
</comment>
<comment type="pathway">
    <text evidence="3">Amino-acid biosynthesis; L-threonine biosynthesis; L-threonine from L-aspartate: step 3/5.</text>
</comment>
<dbReference type="Proteomes" id="UP001054902">
    <property type="component" value="Unassembled WGS sequence"/>
</dbReference>
<evidence type="ECO:0000256" key="11">
    <source>
        <dbReference type="ARBA" id="ARBA00022723"/>
    </source>
</evidence>
<keyword evidence="20" id="KW-0511">Multifunctional enzyme</keyword>
<keyword evidence="9" id="KW-0808">Transferase</keyword>
<keyword evidence="14" id="KW-0067">ATP-binding</keyword>
<dbReference type="Pfam" id="PF00696">
    <property type="entry name" value="AA_kinase"/>
    <property type="match status" value="1"/>
</dbReference>
<evidence type="ECO:0000256" key="20">
    <source>
        <dbReference type="ARBA" id="ARBA00023268"/>
    </source>
</evidence>
<evidence type="ECO:0000256" key="23">
    <source>
        <dbReference type="ARBA" id="ARBA00048841"/>
    </source>
</evidence>
<evidence type="ECO:0000256" key="13">
    <source>
        <dbReference type="ARBA" id="ARBA00022777"/>
    </source>
</evidence>
<keyword evidence="16" id="KW-0560">Oxidoreductase</keyword>
<comment type="pathway">
    <text evidence="5">Amino-acid biosynthesis; L-threonine biosynthesis; L-threonine from L-aspartate: step 1/5.</text>
</comment>
<evidence type="ECO:0000256" key="6">
    <source>
        <dbReference type="ARBA" id="ARBA00007952"/>
    </source>
</evidence>
<dbReference type="GO" id="GO:0009090">
    <property type="term" value="P:homoserine biosynthetic process"/>
    <property type="evidence" value="ECO:0007669"/>
    <property type="project" value="TreeGrafter"/>
</dbReference>
<evidence type="ECO:0000256" key="1">
    <source>
        <dbReference type="ARBA" id="ARBA00001920"/>
    </source>
</evidence>
<dbReference type="GO" id="GO:0004072">
    <property type="term" value="F:aspartate kinase activity"/>
    <property type="evidence" value="ECO:0007669"/>
    <property type="project" value="UniProtKB-EC"/>
</dbReference>
<dbReference type="PROSITE" id="PS51671">
    <property type="entry name" value="ACT"/>
    <property type="match status" value="2"/>
</dbReference>
<dbReference type="Gene3D" id="3.40.1160.10">
    <property type="entry name" value="Acetylglutamate kinase-like"/>
    <property type="match status" value="1"/>
</dbReference>
<keyword evidence="18" id="KW-0915">Sodium</keyword>
<comment type="pathway">
    <text evidence="4">Amino-acid biosynthesis; L-methionine biosynthesis via de novo pathway; L-homoserine from L-aspartate: step 3/3.</text>
</comment>
<comment type="cofactor">
    <cofactor evidence="1">
        <name>a metal cation</name>
        <dbReference type="ChEBI" id="CHEBI:25213"/>
    </cofactor>
</comment>
<dbReference type="InterPro" id="IPR036291">
    <property type="entry name" value="NAD(P)-bd_dom_sf"/>
</dbReference>
<evidence type="ECO:0000256" key="4">
    <source>
        <dbReference type="ARBA" id="ARBA00005062"/>
    </source>
</evidence>
<comment type="similarity">
    <text evidence="6">In the C-terminal section; belongs to the homoserine dehydrogenase family.</text>
</comment>
<keyword evidence="10" id="KW-0791">Threonine biosynthesis</keyword>
<proteinExistence type="inferred from homology"/>
<evidence type="ECO:0000256" key="15">
    <source>
        <dbReference type="ARBA" id="ARBA00022857"/>
    </source>
</evidence>
<evidence type="ECO:0000259" key="24">
    <source>
        <dbReference type="PROSITE" id="PS51671"/>
    </source>
</evidence>
<evidence type="ECO:0000256" key="8">
    <source>
        <dbReference type="ARBA" id="ARBA00022605"/>
    </source>
</evidence>
<dbReference type="InterPro" id="IPR011147">
    <property type="entry name" value="Bifunc_Aspkin/hSer_DH"/>
</dbReference>
<dbReference type="InterPro" id="IPR001048">
    <property type="entry name" value="Asp/Glu/Uridylate_kinase"/>
</dbReference>
<keyword evidence="26" id="KW-1185">Reference proteome</keyword>
<dbReference type="PROSITE" id="PS00324">
    <property type="entry name" value="ASPARTOKINASE"/>
    <property type="match status" value="1"/>
</dbReference>